<dbReference type="InterPro" id="IPR022742">
    <property type="entry name" value="Hydrolase_4"/>
</dbReference>
<dbReference type="Proteomes" id="UP000176938">
    <property type="component" value="Unassembled WGS sequence"/>
</dbReference>
<feature type="domain" description="Serine aminopeptidase S33" evidence="1">
    <location>
        <begin position="198"/>
        <end position="303"/>
    </location>
</feature>
<evidence type="ECO:0000313" key="3">
    <source>
        <dbReference type="Proteomes" id="UP000176938"/>
    </source>
</evidence>
<gene>
    <name evidence="2" type="ORF">A3H38_02600</name>
</gene>
<organism evidence="2 3">
    <name type="scientific">candidate division WOR-1 bacterium RIFCSPLOWO2_02_FULL_46_20</name>
    <dbReference type="NCBI Taxonomy" id="1802567"/>
    <lineage>
        <taxon>Bacteria</taxon>
        <taxon>Bacillati</taxon>
        <taxon>Saganbacteria</taxon>
    </lineage>
</organism>
<name>A0A1F4RAU6_UNCSA</name>
<dbReference type="SUPFAM" id="SSF53474">
    <property type="entry name" value="alpha/beta-Hydrolases"/>
    <property type="match status" value="1"/>
</dbReference>
<protein>
    <recommendedName>
        <fullName evidence="1">Serine aminopeptidase S33 domain-containing protein</fullName>
    </recommendedName>
</protein>
<dbReference type="PANTHER" id="PTHR11005">
    <property type="entry name" value="LYSOSOMAL ACID LIPASE-RELATED"/>
    <property type="match status" value="1"/>
</dbReference>
<dbReference type="AlphaFoldDB" id="A0A1F4RAU6"/>
<dbReference type="InterPro" id="IPR029058">
    <property type="entry name" value="AB_hydrolase_fold"/>
</dbReference>
<evidence type="ECO:0000313" key="2">
    <source>
        <dbReference type="EMBL" id="OGC05312.1"/>
    </source>
</evidence>
<proteinExistence type="predicted"/>
<dbReference type="Gene3D" id="3.40.50.1820">
    <property type="entry name" value="alpha/beta hydrolase"/>
    <property type="match status" value="1"/>
</dbReference>
<dbReference type="EMBL" id="METP01000046">
    <property type="protein sequence ID" value="OGC05312.1"/>
    <property type="molecule type" value="Genomic_DNA"/>
</dbReference>
<sequence>MGLIPSKARIKEAVFRGTARSGNLAYTAASTLRRSAVTKLAARRPESFVRTPEAIEAETSHRMAPTLQHVVKEITGRTLPLDQVRQIIRRGAHTGLFNNYGEAIFINPHHAEDLLEKLTIPLEQKSDFLAAARKHYLLREYVFADQSKGFFGAAFRELDRGTYMERGYFVYTRDGKPLTVTRIINQDRVKTNDDNPSLLLIPGIACHSGMFDLDAETSLALELADKGNWTFLFDPRGLGKNKGEFDAQCFFDTLVSNDLPAAVEFLYNRPKTKKPVVLVGYSMGGMIAEFMLVRQAYKLNSLVRDICKLSGKRSDFEPKGKTRREVETFLNETTAALTNGKQPDQEIKIIIAEARTFLAMLDCVKGLITIGSPKIFDKNSHPIFPALLMLNIFLPIFGAESVPVDVAKGLVKVLPSLTIVARQLINPDNFDDPKQFLASFTNKGTGSFPLGVGLQLLKAVYSGKGIRRMGNGRFNYSAHLDEIPPDIPIFHLTGSLDPLAPPLNLAFIQPDYYQGKALDFSQFPGYQHREKGIHNFSRQRDLHYLRLSKVASQVHGFAIAGLSHLDLLYGKTAEAIVRPLLHQLIDVIWQA</sequence>
<evidence type="ECO:0000259" key="1">
    <source>
        <dbReference type="Pfam" id="PF12146"/>
    </source>
</evidence>
<reference evidence="2 3" key="1">
    <citation type="journal article" date="2016" name="Nat. Commun.">
        <title>Thousands of microbial genomes shed light on interconnected biogeochemical processes in an aquifer system.</title>
        <authorList>
            <person name="Anantharaman K."/>
            <person name="Brown C.T."/>
            <person name="Hug L.A."/>
            <person name="Sharon I."/>
            <person name="Castelle C.J."/>
            <person name="Probst A.J."/>
            <person name="Thomas B.C."/>
            <person name="Singh A."/>
            <person name="Wilkins M.J."/>
            <person name="Karaoz U."/>
            <person name="Brodie E.L."/>
            <person name="Williams K.H."/>
            <person name="Hubbard S.S."/>
            <person name="Banfield J.F."/>
        </authorList>
    </citation>
    <scope>NUCLEOTIDE SEQUENCE [LARGE SCALE GENOMIC DNA]</scope>
</reference>
<dbReference type="Pfam" id="PF12146">
    <property type="entry name" value="Hydrolase_4"/>
    <property type="match status" value="1"/>
</dbReference>
<accession>A0A1F4RAU6</accession>
<comment type="caution">
    <text evidence="2">The sequence shown here is derived from an EMBL/GenBank/DDBJ whole genome shotgun (WGS) entry which is preliminary data.</text>
</comment>